<organism evidence="8 9">
    <name type="scientific">Bugula neritina</name>
    <name type="common">Brown bryozoan</name>
    <name type="synonym">Sertularia neritina</name>
    <dbReference type="NCBI Taxonomy" id="10212"/>
    <lineage>
        <taxon>Eukaryota</taxon>
        <taxon>Metazoa</taxon>
        <taxon>Spiralia</taxon>
        <taxon>Lophotrochozoa</taxon>
        <taxon>Bryozoa</taxon>
        <taxon>Gymnolaemata</taxon>
        <taxon>Cheilostomatida</taxon>
        <taxon>Flustrina</taxon>
        <taxon>Buguloidea</taxon>
        <taxon>Bugulidae</taxon>
        <taxon>Bugula</taxon>
    </lineage>
</organism>
<keyword evidence="9" id="KW-1185">Reference proteome</keyword>
<evidence type="ECO:0000313" key="9">
    <source>
        <dbReference type="Proteomes" id="UP000593567"/>
    </source>
</evidence>
<dbReference type="AlphaFoldDB" id="A0A7J7J594"/>
<dbReference type="Proteomes" id="UP000593567">
    <property type="component" value="Unassembled WGS sequence"/>
</dbReference>
<comment type="similarity">
    <text evidence="2">Belongs to the MESD family.</text>
</comment>
<dbReference type="PANTHER" id="PTHR17600">
    <property type="entry name" value="MESODERM DEVELOPMENT CANDIDATE 2"/>
    <property type="match status" value="1"/>
</dbReference>
<evidence type="ECO:0000313" key="8">
    <source>
        <dbReference type="EMBL" id="KAF6021369.1"/>
    </source>
</evidence>
<comment type="caution">
    <text evidence="8">The sequence shown here is derived from an EMBL/GenBank/DDBJ whole genome shotgun (WGS) entry which is preliminary data.</text>
</comment>
<evidence type="ECO:0000256" key="6">
    <source>
        <dbReference type="ARBA" id="ARBA00023186"/>
    </source>
</evidence>
<comment type="subcellular location">
    <subcellularLocation>
        <location evidence="1">Endoplasmic reticulum</location>
    </subcellularLocation>
</comment>
<accession>A0A7J7J594</accession>
<dbReference type="GO" id="GO:0016055">
    <property type="term" value="P:Wnt signaling pathway"/>
    <property type="evidence" value="ECO:0007669"/>
    <property type="project" value="UniProtKB-KW"/>
</dbReference>
<sequence>MFATVAGNPTRAETEKISALWESSLFNANIQLKRYVIEDDRILIQIDDGSDSIQIRDFLLEQENCLDVTVDSKTYDGKGKKLLDKNKPLTKEEAKEKKKQEAEAKAAKEAKKKAKAKKEKIEL</sequence>
<evidence type="ECO:0000256" key="4">
    <source>
        <dbReference type="ARBA" id="ARBA00022729"/>
    </source>
</evidence>
<keyword evidence="6" id="KW-0143">Chaperone</keyword>
<evidence type="ECO:0000256" key="5">
    <source>
        <dbReference type="ARBA" id="ARBA00022824"/>
    </source>
</evidence>
<feature type="region of interest" description="Disordered" evidence="7">
    <location>
        <begin position="90"/>
        <end position="123"/>
    </location>
</feature>
<dbReference type="Pfam" id="PF10185">
    <property type="entry name" value="Mesd"/>
    <property type="match status" value="1"/>
</dbReference>
<feature type="compositionally biased region" description="Basic residues" evidence="7">
    <location>
        <begin position="110"/>
        <end position="123"/>
    </location>
</feature>
<dbReference type="PANTHER" id="PTHR17600:SF2">
    <property type="entry name" value="LRP CHAPERONE MESD"/>
    <property type="match status" value="1"/>
</dbReference>
<protein>
    <submittedName>
        <fullName evidence="8">MESDC2</fullName>
    </submittedName>
</protein>
<dbReference type="GO" id="GO:0005783">
    <property type="term" value="C:endoplasmic reticulum"/>
    <property type="evidence" value="ECO:0007669"/>
    <property type="project" value="UniProtKB-SubCell"/>
</dbReference>
<dbReference type="OrthoDB" id="75833at2759"/>
<feature type="compositionally biased region" description="Basic and acidic residues" evidence="7">
    <location>
        <begin position="90"/>
        <end position="109"/>
    </location>
</feature>
<keyword evidence="3" id="KW-0879">Wnt signaling pathway</keyword>
<evidence type="ECO:0000256" key="7">
    <source>
        <dbReference type="SAM" id="MobiDB-lite"/>
    </source>
</evidence>
<evidence type="ECO:0000256" key="2">
    <source>
        <dbReference type="ARBA" id="ARBA00011068"/>
    </source>
</evidence>
<dbReference type="Gene3D" id="3.30.70.260">
    <property type="match status" value="1"/>
</dbReference>
<reference evidence="8" key="1">
    <citation type="submission" date="2020-06" db="EMBL/GenBank/DDBJ databases">
        <title>Draft genome of Bugula neritina, a colonial animal packing powerful symbionts and potential medicines.</title>
        <authorList>
            <person name="Rayko M."/>
        </authorList>
    </citation>
    <scope>NUCLEOTIDE SEQUENCE [LARGE SCALE GENOMIC DNA]</scope>
    <source>
        <strain evidence="8">Kwan_BN1</strain>
    </source>
</reference>
<name>A0A7J7J594_BUGNE</name>
<evidence type="ECO:0000256" key="3">
    <source>
        <dbReference type="ARBA" id="ARBA00022687"/>
    </source>
</evidence>
<keyword evidence="4" id="KW-0732">Signal</keyword>
<proteinExistence type="inferred from homology"/>
<dbReference type="GO" id="GO:0006457">
    <property type="term" value="P:protein folding"/>
    <property type="evidence" value="ECO:0007669"/>
    <property type="project" value="InterPro"/>
</dbReference>
<dbReference type="InterPro" id="IPR019330">
    <property type="entry name" value="MESD"/>
</dbReference>
<keyword evidence="5" id="KW-0256">Endoplasmic reticulum</keyword>
<gene>
    <name evidence="8" type="ORF">EB796_020325</name>
</gene>
<evidence type="ECO:0000256" key="1">
    <source>
        <dbReference type="ARBA" id="ARBA00004240"/>
    </source>
</evidence>
<dbReference type="EMBL" id="VXIV02003056">
    <property type="protein sequence ID" value="KAF6021369.1"/>
    <property type="molecule type" value="Genomic_DNA"/>
</dbReference>